<sequence>MSSMDFSDFEAVLGQWCAQRPLTPLDCWVDDANARLEVQGDGVRCSIELLDPFDANDPQRIEALLCQGGASLACACDGALAIDPQTGCMVLVCWIPNPCGLDDLLNYLESLANQRAALLSLMHTTLVTNVSAFSGRTTLNHRQPGV</sequence>
<dbReference type="AlphaFoldDB" id="I6LCN2"/>
<protein>
    <submittedName>
        <fullName evidence="1">HrpG</fullName>
    </submittedName>
</protein>
<organism evidence="1">
    <name type="scientific">Pseudomonas viridiflava</name>
    <name type="common">Phytomonas viridiflava</name>
    <dbReference type="NCBI Taxonomy" id="33069"/>
    <lineage>
        <taxon>Bacteria</taxon>
        <taxon>Pseudomonadati</taxon>
        <taxon>Pseudomonadota</taxon>
        <taxon>Gammaproteobacteria</taxon>
        <taxon>Pseudomonadales</taxon>
        <taxon>Pseudomonadaceae</taxon>
        <taxon>Pseudomonas</taxon>
    </lineage>
</organism>
<evidence type="ECO:0000313" key="1">
    <source>
        <dbReference type="EMBL" id="AAT96153.1"/>
    </source>
</evidence>
<accession>I6LCN2</accession>
<gene>
    <name evidence="1" type="primary">hrpG</name>
</gene>
<name>I6LCN2_PSEVI</name>
<proteinExistence type="predicted"/>
<dbReference type="EMBL" id="AY597277">
    <property type="protein sequence ID" value="AAT96153.1"/>
    <property type="molecule type" value="Genomic_DNA"/>
</dbReference>
<reference evidence="1" key="1">
    <citation type="journal article" date="2006" name="Proc. Natl. Acad. Sci. U.S.A.">
        <title>Presence/absence polymorphism for alternative pathogenicity islands in Pseudomonas viridiflava, a pathogen of Arabidopsis.</title>
        <authorList>
            <person name="Araki H."/>
            <person name="Tian D."/>
            <person name="Goss E.M."/>
            <person name="Jakob K."/>
            <person name="Halldorsdottir S.S."/>
            <person name="Kreitman M."/>
            <person name="Bergelson J."/>
        </authorList>
    </citation>
    <scope>NUCLEOTIDE SEQUENCE</scope>
    <source>
        <strain evidence="1">LP23.1a</strain>
    </source>
</reference>